<dbReference type="RefSeq" id="WP_091351444.1">
    <property type="nucleotide sequence ID" value="NZ_FOIF01000067.1"/>
</dbReference>
<sequence length="401" mass="46291">MKQPEFHNYIVQIPIEQGIMLIDFFSGNTVLLQNMHALEKDDISRLRQMGFLKGSENKQTELKKRWKKSFLDNASFSYMLDASHSLLPEIINYIDHDVESRKTPKLNLGIVLYDNLPYILSDILSGHLEKWKHTKCALALRFLDNDYFSSRQNYPEIYTFIYQMLSKGASVTLHITIQEPSDFIKCMPTMQKLTNDFNLLITPEIPLQPGSSAESFLPFVDVFFKYQLYALVHHVYVIPGGLTSAEVAFNCMRKIDYRFYDGFFDMIFRHNLDKFVRVVGGGVLRSIQSFIDTNFYLIPMLIRCRAGSLVIFKESSIICCAAKQRQAKSNLLDENICGYIGKEICRYQESQLLYGGLNKFNFATYGGICPHLSSERQTQNVKALLSSFFHHYFTQKGGDYN</sequence>
<organism evidence="1 2">
    <name type="scientific">Anaerobranca gottschalkii DSM 13577</name>
    <dbReference type="NCBI Taxonomy" id="1120990"/>
    <lineage>
        <taxon>Bacteria</taxon>
        <taxon>Bacillati</taxon>
        <taxon>Bacillota</taxon>
        <taxon>Clostridia</taxon>
        <taxon>Eubacteriales</taxon>
        <taxon>Proteinivoracaceae</taxon>
        <taxon>Anaerobranca</taxon>
    </lineage>
</organism>
<protein>
    <submittedName>
        <fullName evidence="1">Uncharacterized protein</fullName>
    </submittedName>
</protein>
<dbReference type="AlphaFoldDB" id="A0A1I0CBY1"/>
<dbReference type="STRING" id="1120990.SAMN03080614_10672"/>
<accession>A0A1I0CBY1</accession>
<reference evidence="2" key="1">
    <citation type="submission" date="2016-10" db="EMBL/GenBank/DDBJ databases">
        <authorList>
            <person name="Varghese N."/>
            <person name="Submissions S."/>
        </authorList>
    </citation>
    <scope>NUCLEOTIDE SEQUENCE [LARGE SCALE GENOMIC DNA]</scope>
    <source>
        <strain evidence="2">DSM 13577</strain>
    </source>
</reference>
<dbReference type="Proteomes" id="UP000243819">
    <property type="component" value="Unassembled WGS sequence"/>
</dbReference>
<proteinExistence type="predicted"/>
<evidence type="ECO:0000313" key="1">
    <source>
        <dbReference type="EMBL" id="SET17020.1"/>
    </source>
</evidence>
<evidence type="ECO:0000313" key="2">
    <source>
        <dbReference type="Proteomes" id="UP000243819"/>
    </source>
</evidence>
<gene>
    <name evidence="1" type="ORF">SAMN03080614_10672</name>
</gene>
<dbReference type="EMBL" id="FOIF01000067">
    <property type="protein sequence ID" value="SET17020.1"/>
    <property type="molecule type" value="Genomic_DNA"/>
</dbReference>
<keyword evidence="2" id="KW-1185">Reference proteome</keyword>
<name>A0A1I0CBY1_9FIRM</name>